<keyword evidence="2 4" id="KW-0378">Hydrolase</keyword>
<comment type="similarity">
    <text evidence="1 4">Belongs to the glycosyl hydrolase 43 family.</text>
</comment>
<dbReference type="GO" id="GO:0005975">
    <property type="term" value="P:carbohydrate metabolic process"/>
    <property type="evidence" value="ECO:0007669"/>
    <property type="project" value="InterPro"/>
</dbReference>
<evidence type="ECO:0000256" key="2">
    <source>
        <dbReference type="ARBA" id="ARBA00022801"/>
    </source>
</evidence>
<evidence type="ECO:0000259" key="5">
    <source>
        <dbReference type="Pfam" id="PF17851"/>
    </source>
</evidence>
<accession>A0A9W8V6V2</accession>
<reference evidence="6" key="1">
    <citation type="submission" date="2022-09" db="EMBL/GenBank/DDBJ databases">
        <title>Fusarium specimens isolated from Avocado Roots.</title>
        <authorList>
            <person name="Stajich J."/>
            <person name="Roper C."/>
            <person name="Heimlech-Rivalta G."/>
        </authorList>
    </citation>
    <scope>NUCLEOTIDE SEQUENCE</scope>
    <source>
        <strain evidence="6">CF00136</strain>
    </source>
</reference>
<gene>
    <name evidence="6" type="ORF">NW762_014102</name>
</gene>
<dbReference type="InterPro" id="IPR023296">
    <property type="entry name" value="Glyco_hydro_beta-prop_sf"/>
</dbReference>
<keyword evidence="7" id="KW-1185">Reference proteome</keyword>
<evidence type="ECO:0000256" key="3">
    <source>
        <dbReference type="ARBA" id="ARBA00023295"/>
    </source>
</evidence>
<evidence type="ECO:0000313" key="7">
    <source>
        <dbReference type="Proteomes" id="UP001152049"/>
    </source>
</evidence>
<dbReference type="SUPFAM" id="SSF75005">
    <property type="entry name" value="Arabinanase/levansucrase/invertase"/>
    <property type="match status" value="1"/>
</dbReference>
<dbReference type="Gene3D" id="2.115.10.20">
    <property type="entry name" value="Glycosyl hydrolase domain, family 43"/>
    <property type="match status" value="1"/>
</dbReference>
<dbReference type="PANTHER" id="PTHR42812">
    <property type="entry name" value="BETA-XYLOSIDASE"/>
    <property type="match status" value="1"/>
</dbReference>
<protein>
    <recommendedName>
        <fullName evidence="5">Beta-xylosidase C-terminal Concanavalin A-like domain-containing protein</fullName>
    </recommendedName>
</protein>
<dbReference type="PANTHER" id="PTHR42812:SF12">
    <property type="entry name" value="BETA-XYLOSIDASE-RELATED"/>
    <property type="match status" value="1"/>
</dbReference>
<evidence type="ECO:0000256" key="1">
    <source>
        <dbReference type="ARBA" id="ARBA00009865"/>
    </source>
</evidence>
<sequence length="290" mass="33487">MARSKTIWGPYESCPSNPLLRAVDTDNYIQHTGHGDLVQDSQDRWWAVCLAVRKDENGRYAMGRETFLTPVEWQAEWPVFEPVRRDPSKLASHHHVIWLYSSPSVDLVYIRDALMENYHYSRDGSDFKVTASPVDLFDSEVSPTFIGKRQRLLQGRSSVTVTGISKDWEPTRVKCGLAYYKDEHRYFRVFFQASDRSIVFEQKNDAQEISKTWQQFLDEIPATISFAFEYTEKEFRLMYCLGNGSAQSWNTIAVVDTLTMTDPDFVGPVFGIFAVADESVEVVFDKFEHQ</sequence>
<dbReference type="EMBL" id="JAOQAZ010000047">
    <property type="protein sequence ID" value="KAJ4245232.1"/>
    <property type="molecule type" value="Genomic_DNA"/>
</dbReference>
<dbReference type="Pfam" id="PF17851">
    <property type="entry name" value="GH43_C2"/>
    <property type="match status" value="1"/>
</dbReference>
<dbReference type="OrthoDB" id="408373at2759"/>
<dbReference type="InterPro" id="IPR013320">
    <property type="entry name" value="ConA-like_dom_sf"/>
</dbReference>
<dbReference type="AlphaFoldDB" id="A0A9W8V6V2"/>
<dbReference type="InterPro" id="IPR006710">
    <property type="entry name" value="Glyco_hydro_43"/>
</dbReference>
<feature type="domain" description="Beta-xylosidase C-terminal Concanavalin A-like" evidence="5">
    <location>
        <begin position="126"/>
        <end position="288"/>
    </location>
</feature>
<dbReference type="InterPro" id="IPR051795">
    <property type="entry name" value="Glycosyl_Hydrlase_43"/>
</dbReference>
<dbReference type="Pfam" id="PF04616">
    <property type="entry name" value="Glyco_hydro_43"/>
    <property type="match status" value="1"/>
</dbReference>
<name>A0A9W8V6V2_9HYPO</name>
<evidence type="ECO:0000256" key="4">
    <source>
        <dbReference type="RuleBase" id="RU361187"/>
    </source>
</evidence>
<organism evidence="6 7">
    <name type="scientific">Fusarium torreyae</name>
    <dbReference type="NCBI Taxonomy" id="1237075"/>
    <lineage>
        <taxon>Eukaryota</taxon>
        <taxon>Fungi</taxon>
        <taxon>Dikarya</taxon>
        <taxon>Ascomycota</taxon>
        <taxon>Pezizomycotina</taxon>
        <taxon>Sordariomycetes</taxon>
        <taxon>Hypocreomycetidae</taxon>
        <taxon>Hypocreales</taxon>
        <taxon>Nectriaceae</taxon>
        <taxon>Fusarium</taxon>
    </lineage>
</organism>
<dbReference type="GO" id="GO:0004553">
    <property type="term" value="F:hydrolase activity, hydrolyzing O-glycosyl compounds"/>
    <property type="evidence" value="ECO:0007669"/>
    <property type="project" value="InterPro"/>
</dbReference>
<dbReference type="InterPro" id="IPR041542">
    <property type="entry name" value="GH43_C2"/>
</dbReference>
<dbReference type="Proteomes" id="UP001152049">
    <property type="component" value="Unassembled WGS sequence"/>
</dbReference>
<comment type="caution">
    <text evidence="6">The sequence shown here is derived from an EMBL/GenBank/DDBJ whole genome shotgun (WGS) entry which is preliminary data.</text>
</comment>
<dbReference type="Gene3D" id="2.60.120.200">
    <property type="match status" value="1"/>
</dbReference>
<proteinExistence type="inferred from homology"/>
<keyword evidence="3 4" id="KW-0326">Glycosidase</keyword>
<dbReference type="SUPFAM" id="SSF49899">
    <property type="entry name" value="Concanavalin A-like lectins/glucanases"/>
    <property type="match status" value="1"/>
</dbReference>
<evidence type="ECO:0000313" key="6">
    <source>
        <dbReference type="EMBL" id="KAJ4245232.1"/>
    </source>
</evidence>